<reference evidence="1" key="2">
    <citation type="submission" date="2011-02" db="EMBL/GenBank/DDBJ databases">
        <authorList>
            <person name="MacLean D."/>
        </authorList>
    </citation>
    <scope>NUCLEOTIDE SEQUENCE</scope>
</reference>
<protein>
    <submittedName>
        <fullName evidence="1">AlNc14C200G8655 protein</fullName>
    </submittedName>
</protein>
<dbReference type="EMBL" id="FR824245">
    <property type="protein sequence ID" value="CCA23594.1"/>
    <property type="molecule type" value="Genomic_DNA"/>
</dbReference>
<name>F0WQI5_9STRA</name>
<evidence type="ECO:0000313" key="1">
    <source>
        <dbReference type="EMBL" id="CCA23594.1"/>
    </source>
</evidence>
<reference evidence="1" key="1">
    <citation type="journal article" date="2011" name="PLoS Biol.">
        <title>Gene gain and loss during evolution of obligate parasitism in the white rust pathogen of Arabidopsis thaliana.</title>
        <authorList>
            <person name="Kemen E."/>
            <person name="Gardiner A."/>
            <person name="Schultz-Larsen T."/>
            <person name="Kemen A.C."/>
            <person name="Balmuth A.L."/>
            <person name="Robert-Seilaniantz A."/>
            <person name="Bailey K."/>
            <person name="Holub E."/>
            <person name="Studholme D.J."/>
            <person name="Maclean D."/>
            <person name="Jones J.D."/>
        </authorList>
    </citation>
    <scope>NUCLEOTIDE SEQUENCE</scope>
</reference>
<dbReference type="HOGENOM" id="CLU_061295_0_0_1"/>
<dbReference type="AlphaFoldDB" id="F0WQI5"/>
<sequence length="386" mass="42915">MPTWRVYFGSTTCPEQLIIVGKVCEQLAYGKQLYPVRRTNAPILTERPRFGQRGPYCLDLKSTPPIVATTTANVPVQKEENEVDVNVDRKLSDAISLEFNSTINITPPASPTINPPRLPLLQLETSPAPLTKQDGDVTMPLARSRGTFECIPWFGDQQLFFGAVINGGGFGGDRSRCRSSTWAPHPDHPGESSDAKAVATSKEAANFYHARHTTVEKSERPTRVGEVGELMEFDFKNALERLKVNKLVQADLHIPPMCRLIQSSINPDKIIEATLAHPITMTGVLLGCMEANDKALDEVAHLLLIKRVFATYNLDEDVTFATRCKRHVGGKVPSERDVIFNKVSTWWKSSPQLVLELTQAIMAIALFELLVMCAAPTLYTNDHWIH</sequence>
<organism evidence="1">
    <name type="scientific">Albugo laibachii Nc14</name>
    <dbReference type="NCBI Taxonomy" id="890382"/>
    <lineage>
        <taxon>Eukaryota</taxon>
        <taxon>Sar</taxon>
        <taxon>Stramenopiles</taxon>
        <taxon>Oomycota</taxon>
        <taxon>Peronosporomycetes</taxon>
        <taxon>Albuginales</taxon>
        <taxon>Albuginaceae</taxon>
        <taxon>Albugo</taxon>
    </lineage>
</organism>
<accession>F0WQI5</accession>
<proteinExistence type="predicted"/>
<gene>
    <name evidence="1" type="primary">AlNc14C200G8655</name>
    <name evidence="1" type="ORF">ALNC14_097380</name>
</gene>